<reference evidence="2" key="1">
    <citation type="submission" date="2016-10" db="EMBL/GenBank/DDBJ databases">
        <authorList>
            <person name="Wibberg D."/>
        </authorList>
    </citation>
    <scope>NUCLEOTIDE SEQUENCE [LARGE SCALE GENOMIC DNA]</scope>
</reference>
<dbReference type="Gene3D" id="3.40.50.300">
    <property type="entry name" value="P-loop containing nucleotide triphosphate hydrolases"/>
    <property type="match status" value="1"/>
</dbReference>
<accession>A0A1R3TZV0</accession>
<keyword evidence="1" id="KW-0808">Transferase</keyword>
<proteinExistence type="predicted"/>
<dbReference type="GO" id="GO:0016301">
    <property type="term" value="F:kinase activity"/>
    <property type="evidence" value="ECO:0007669"/>
    <property type="project" value="UniProtKB-KW"/>
</dbReference>
<dbReference type="InterPro" id="IPR027417">
    <property type="entry name" value="P-loop_NTPase"/>
</dbReference>
<dbReference type="RefSeq" id="WP_077122278.1">
    <property type="nucleotide sequence ID" value="NZ_FMUE01000013.1"/>
</dbReference>
<evidence type="ECO:0000313" key="1">
    <source>
        <dbReference type="EMBL" id="SCX33628.1"/>
    </source>
</evidence>
<dbReference type="SUPFAM" id="SSF52540">
    <property type="entry name" value="P-loop containing nucleoside triphosphate hydrolases"/>
    <property type="match status" value="1"/>
</dbReference>
<sequence length="173" mass="18955">MLIIFGGLPGSGKSTIAQTLAIRLQATYLRLDTIEQAIRAASSLPAGAEVGPAGYVVLYKIAADNLRLGRTVIADSVNSIEITRAAFRATATESNRRFIEVEVICSDKIVHPHRAESRISTVEGLIPPTWEQIEARTFEPWAPDLRIDTSLLSVDESVLEITNRLKQVDTDQI</sequence>
<evidence type="ECO:0000313" key="2">
    <source>
        <dbReference type="Proteomes" id="UP000187891"/>
    </source>
</evidence>
<dbReference type="PANTHER" id="PTHR37807">
    <property type="entry name" value="OS07G0160300 PROTEIN"/>
    <property type="match status" value="1"/>
</dbReference>
<dbReference type="Proteomes" id="UP000187891">
    <property type="component" value="Unassembled WGS sequence"/>
</dbReference>
<protein>
    <submittedName>
        <fullName evidence="1">Adenylylsulfate kinase</fullName>
    </submittedName>
</protein>
<organism evidence="1 2">
    <name type="scientific">Agrobacterium rosae</name>
    <dbReference type="NCBI Taxonomy" id="1972867"/>
    <lineage>
        <taxon>Bacteria</taxon>
        <taxon>Pseudomonadati</taxon>
        <taxon>Pseudomonadota</taxon>
        <taxon>Alphaproteobacteria</taxon>
        <taxon>Hyphomicrobiales</taxon>
        <taxon>Rhizobiaceae</taxon>
        <taxon>Rhizobium/Agrobacterium group</taxon>
        <taxon>Agrobacterium</taxon>
    </lineage>
</organism>
<dbReference type="STRING" id="1907666.DSM25559_4223"/>
<dbReference type="AlphaFoldDB" id="A0A1R3TZV0"/>
<gene>
    <name evidence="1" type="ORF">DSM25559_4223</name>
</gene>
<keyword evidence="1" id="KW-0418">Kinase</keyword>
<dbReference type="EMBL" id="FMUE01000013">
    <property type="protein sequence ID" value="SCX33628.1"/>
    <property type="molecule type" value="Genomic_DNA"/>
</dbReference>
<dbReference type="PANTHER" id="PTHR37807:SF3">
    <property type="entry name" value="OS07G0160300 PROTEIN"/>
    <property type="match status" value="1"/>
</dbReference>
<dbReference type="Pfam" id="PF13671">
    <property type="entry name" value="AAA_33"/>
    <property type="match status" value="1"/>
</dbReference>
<name>A0A1R3TZV0_9HYPH</name>